<evidence type="ECO:0000256" key="7">
    <source>
        <dbReference type="ARBA" id="ARBA00023157"/>
    </source>
</evidence>
<evidence type="ECO:0000256" key="15">
    <source>
        <dbReference type="ARBA" id="ARBA00048766"/>
    </source>
</evidence>
<keyword evidence="10 16" id="KW-0326">Glycosidase</keyword>
<dbReference type="GO" id="GO:0000272">
    <property type="term" value="P:polysaccharide catabolic process"/>
    <property type="evidence" value="ECO:0007669"/>
    <property type="project" value="UniProtKB-KW"/>
</dbReference>
<keyword evidence="12" id="KW-0624">Polysaccharide degradation</keyword>
<evidence type="ECO:0000256" key="9">
    <source>
        <dbReference type="ARBA" id="ARBA00023277"/>
    </source>
</evidence>
<evidence type="ECO:0000256" key="6">
    <source>
        <dbReference type="ARBA" id="ARBA00022801"/>
    </source>
</evidence>
<protein>
    <recommendedName>
        <fullName evidence="14">galacturonan 1,4-alpha-galacturonidase</fullName>
        <ecNumber evidence="14">3.2.1.67</ecNumber>
    </recommendedName>
</protein>
<keyword evidence="8" id="KW-0325">Glycoprotein</keyword>
<evidence type="ECO:0000256" key="12">
    <source>
        <dbReference type="ARBA" id="ARBA00023326"/>
    </source>
</evidence>
<evidence type="ECO:0000256" key="13">
    <source>
        <dbReference type="ARBA" id="ARBA00037312"/>
    </source>
</evidence>
<proteinExistence type="inferred from homology"/>
<dbReference type="GO" id="GO:0047911">
    <property type="term" value="F:galacturan 1,4-alpha-galacturonidase activity"/>
    <property type="evidence" value="ECO:0007669"/>
    <property type="project" value="UniProtKB-EC"/>
</dbReference>
<dbReference type="InterPro" id="IPR000743">
    <property type="entry name" value="Glyco_hydro_28"/>
</dbReference>
<evidence type="ECO:0000313" key="18">
    <source>
        <dbReference type="Proteomes" id="UP001165205"/>
    </source>
</evidence>
<comment type="similarity">
    <text evidence="2 16">Belongs to the glycosyl hydrolase 28 family.</text>
</comment>
<dbReference type="AlphaFoldDB" id="A0AAN5C521"/>
<name>A0AAN5C521_ASPOZ</name>
<keyword evidence="6 16" id="KW-0378">Hydrolase</keyword>
<accession>A0AAN5C521</accession>
<dbReference type="GO" id="GO:0004650">
    <property type="term" value="F:polygalacturonase activity"/>
    <property type="evidence" value="ECO:0007669"/>
    <property type="project" value="InterPro"/>
</dbReference>
<evidence type="ECO:0000256" key="14">
    <source>
        <dbReference type="ARBA" id="ARBA00038933"/>
    </source>
</evidence>
<evidence type="ECO:0000256" key="2">
    <source>
        <dbReference type="ARBA" id="ARBA00008834"/>
    </source>
</evidence>
<keyword evidence="11" id="KW-0961">Cell wall biogenesis/degradation</keyword>
<dbReference type="PANTHER" id="PTHR31736">
    <property type="match status" value="1"/>
</dbReference>
<keyword evidence="4" id="KW-0732">Signal</keyword>
<evidence type="ECO:0000256" key="5">
    <source>
        <dbReference type="ARBA" id="ARBA00022737"/>
    </source>
</evidence>
<evidence type="ECO:0000256" key="16">
    <source>
        <dbReference type="RuleBase" id="RU361169"/>
    </source>
</evidence>
<comment type="catalytic activity">
    <reaction evidence="15">
        <text>[(1-&gt;4)-alpha-D-galacturonosyl](n) + H2O = alpha-D-galacturonate + [(1-&gt;4)-alpha-D-galacturonosyl](n-1)</text>
        <dbReference type="Rhea" id="RHEA:14117"/>
        <dbReference type="Rhea" id="RHEA-COMP:14570"/>
        <dbReference type="Rhea" id="RHEA-COMP:14572"/>
        <dbReference type="ChEBI" id="CHEBI:15377"/>
        <dbReference type="ChEBI" id="CHEBI:58658"/>
        <dbReference type="ChEBI" id="CHEBI:140523"/>
        <dbReference type="EC" id="3.2.1.67"/>
    </reaction>
</comment>
<dbReference type="InterPro" id="IPR011050">
    <property type="entry name" value="Pectin_lyase_fold/virulence"/>
</dbReference>
<keyword evidence="5" id="KW-0677">Repeat</keyword>
<dbReference type="EC" id="3.2.1.67" evidence="14"/>
<evidence type="ECO:0000256" key="11">
    <source>
        <dbReference type="ARBA" id="ARBA00023316"/>
    </source>
</evidence>
<dbReference type="SUPFAM" id="SSF51126">
    <property type="entry name" value="Pectin lyase-like"/>
    <property type="match status" value="1"/>
</dbReference>
<comment type="subcellular location">
    <subcellularLocation>
        <location evidence="1">Secreted</location>
    </subcellularLocation>
</comment>
<dbReference type="InterPro" id="IPR012334">
    <property type="entry name" value="Pectin_lyas_fold"/>
</dbReference>
<dbReference type="PANTHER" id="PTHR31736:SF12">
    <property type="entry name" value="EXO-POLYGALACTURONASE, PUTATIVE-RELATED"/>
    <property type="match status" value="1"/>
</dbReference>
<keyword evidence="3" id="KW-0964">Secreted</keyword>
<evidence type="ECO:0000313" key="17">
    <source>
        <dbReference type="EMBL" id="GMG38348.1"/>
    </source>
</evidence>
<dbReference type="EMBL" id="BSYA01000296">
    <property type="protein sequence ID" value="GMG38348.1"/>
    <property type="molecule type" value="Genomic_DNA"/>
</dbReference>
<dbReference type="GO" id="GO:0005576">
    <property type="term" value="C:extracellular region"/>
    <property type="evidence" value="ECO:0007669"/>
    <property type="project" value="UniProtKB-SubCell"/>
</dbReference>
<organism evidence="17 18">
    <name type="scientific">Aspergillus oryzae</name>
    <name type="common">Yellow koji mold</name>
    <dbReference type="NCBI Taxonomy" id="5062"/>
    <lineage>
        <taxon>Eukaryota</taxon>
        <taxon>Fungi</taxon>
        <taxon>Dikarya</taxon>
        <taxon>Ascomycota</taxon>
        <taxon>Pezizomycotina</taxon>
        <taxon>Eurotiomycetes</taxon>
        <taxon>Eurotiomycetidae</taxon>
        <taxon>Eurotiales</taxon>
        <taxon>Aspergillaceae</taxon>
        <taxon>Aspergillus</taxon>
        <taxon>Aspergillus subgen. Circumdati</taxon>
    </lineage>
</organism>
<keyword evidence="7" id="KW-1015">Disulfide bond</keyword>
<dbReference type="Proteomes" id="UP001165205">
    <property type="component" value="Unassembled WGS sequence"/>
</dbReference>
<sequence>MDPNLAFNLTQNLLSGNPKSGLLHQDDFLRLGDAAQRCGLVSGASQVRDKQDDVPQILAAFKECNHGGRIVFPEGHTYWIAQKLNPVITDVTVDWKGTWLFSDDIEKWRNNTYWIEFQNHWTAFALSGQRIHINGHGTGGIDGSGNSWYNVEKTFTQPGRPMAFTPWNVTDLHVEHFSIIDSPLWALFIINGTNSVFDDIVVNSTAVNAPWGTNWVQNTDGFDTMDSRNISLTNFIYQGKCILRP</sequence>
<comment type="caution">
    <text evidence="17">The sequence shown here is derived from an EMBL/GenBank/DDBJ whole genome shotgun (WGS) entry which is preliminary data.</text>
</comment>
<evidence type="ECO:0000256" key="8">
    <source>
        <dbReference type="ARBA" id="ARBA00023180"/>
    </source>
</evidence>
<reference evidence="17" key="1">
    <citation type="submission" date="2023-04" db="EMBL/GenBank/DDBJ databases">
        <title>Aspergillus oryzae NBRC 4228.</title>
        <authorList>
            <person name="Ichikawa N."/>
            <person name="Sato H."/>
            <person name="Tonouchi N."/>
        </authorList>
    </citation>
    <scope>NUCLEOTIDE SEQUENCE</scope>
    <source>
        <strain evidence="17">NBRC 4228</strain>
    </source>
</reference>
<gene>
    <name evidence="17" type="ORF">Aory04_001306900</name>
</gene>
<evidence type="ECO:0000256" key="3">
    <source>
        <dbReference type="ARBA" id="ARBA00022525"/>
    </source>
</evidence>
<evidence type="ECO:0000256" key="4">
    <source>
        <dbReference type="ARBA" id="ARBA00022729"/>
    </source>
</evidence>
<evidence type="ECO:0000256" key="1">
    <source>
        <dbReference type="ARBA" id="ARBA00004613"/>
    </source>
</evidence>
<dbReference type="GO" id="GO:0071555">
    <property type="term" value="P:cell wall organization"/>
    <property type="evidence" value="ECO:0007669"/>
    <property type="project" value="UniProtKB-KW"/>
</dbReference>
<keyword evidence="9" id="KW-0119">Carbohydrate metabolism</keyword>
<dbReference type="Gene3D" id="2.160.20.10">
    <property type="entry name" value="Single-stranded right-handed beta-helix, Pectin lyase-like"/>
    <property type="match status" value="1"/>
</dbReference>
<evidence type="ECO:0000256" key="10">
    <source>
        <dbReference type="ARBA" id="ARBA00023295"/>
    </source>
</evidence>
<comment type="function">
    <text evidence="13">Specific in hydrolyzing the terminal glycosidic bond of polygalacturonic acid and oligogalacturonates.</text>
</comment>
<dbReference type="Pfam" id="PF00295">
    <property type="entry name" value="Glyco_hydro_28"/>
    <property type="match status" value="1"/>
</dbReference>